<dbReference type="FunFam" id="3.40.50.720:FF:000084">
    <property type="entry name" value="Short-chain dehydrogenase reductase"/>
    <property type="match status" value="1"/>
</dbReference>
<name>A0A418X6H8_9BURK</name>
<dbReference type="SUPFAM" id="SSF51735">
    <property type="entry name" value="NAD(P)-binding Rossmann-fold domains"/>
    <property type="match status" value="1"/>
</dbReference>
<dbReference type="Gene3D" id="3.40.50.720">
    <property type="entry name" value="NAD(P)-binding Rossmann-like Domain"/>
    <property type="match status" value="1"/>
</dbReference>
<dbReference type="PROSITE" id="PS00061">
    <property type="entry name" value="ADH_SHORT"/>
    <property type="match status" value="1"/>
</dbReference>
<proteinExistence type="inferred from homology"/>
<evidence type="ECO:0000313" key="4">
    <source>
        <dbReference type="EMBL" id="RJG08049.1"/>
    </source>
</evidence>
<sequence>MTSNKIALVTGAGSGIGKHVALALLREGYSVVLAGRRREQLEQTAQLGAVAGARSLVVPTDVSDPASVKALFAQTKEAFGRLDLLFNNAGVFAVSVSLEDLPYEQWKAAVDVNLSGAFLCTQEAFKLMKEQQPRGGRIINNGSISAHAPRPNSVAYTSTKHAITGLTKSTSLDGRKYDIACGQIDIGNASTDMTETMSKGILQPNGALAIEATMDVEHVARAVLYMASLPLDANVQFMTVMATKMPFIGRG</sequence>
<comment type="similarity">
    <text evidence="1 3">Belongs to the short-chain dehydrogenases/reductases (SDR) family.</text>
</comment>
<dbReference type="InterPro" id="IPR036291">
    <property type="entry name" value="NAD(P)-bd_dom_sf"/>
</dbReference>
<keyword evidence="2" id="KW-0560">Oxidoreductase</keyword>
<comment type="caution">
    <text evidence="4">The sequence shown here is derived from an EMBL/GenBank/DDBJ whole genome shotgun (WGS) entry which is preliminary data.</text>
</comment>
<evidence type="ECO:0000256" key="2">
    <source>
        <dbReference type="ARBA" id="ARBA00023002"/>
    </source>
</evidence>
<evidence type="ECO:0000256" key="1">
    <source>
        <dbReference type="ARBA" id="ARBA00006484"/>
    </source>
</evidence>
<dbReference type="InterPro" id="IPR020904">
    <property type="entry name" value="Sc_DH/Rdtase_CS"/>
</dbReference>
<dbReference type="EMBL" id="QYUN01000002">
    <property type="protein sequence ID" value="RJG08049.1"/>
    <property type="molecule type" value="Genomic_DNA"/>
</dbReference>
<evidence type="ECO:0000313" key="5">
    <source>
        <dbReference type="Proteomes" id="UP000285190"/>
    </source>
</evidence>
<dbReference type="RefSeq" id="WP_119742066.1">
    <property type="nucleotide sequence ID" value="NZ_QYUN01000002.1"/>
</dbReference>
<dbReference type="PRINTS" id="PR00081">
    <property type="entry name" value="GDHRDH"/>
</dbReference>
<dbReference type="Pfam" id="PF00106">
    <property type="entry name" value="adh_short"/>
    <property type="match status" value="1"/>
</dbReference>
<keyword evidence="5" id="KW-1185">Reference proteome</keyword>
<organism evidence="4 5">
    <name type="scientific">Noviherbaspirillum cavernae</name>
    <dbReference type="NCBI Taxonomy" id="2320862"/>
    <lineage>
        <taxon>Bacteria</taxon>
        <taxon>Pseudomonadati</taxon>
        <taxon>Pseudomonadota</taxon>
        <taxon>Betaproteobacteria</taxon>
        <taxon>Burkholderiales</taxon>
        <taxon>Oxalobacteraceae</taxon>
        <taxon>Noviherbaspirillum</taxon>
    </lineage>
</organism>
<dbReference type="GO" id="GO:0016491">
    <property type="term" value="F:oxidoreductase activity"/>
    <property type="evidence" value="ECO:0007669"/>
    <property type="project" value="UniProtKB-KW"/>
</dbReference>
<dbReference type="AlphaFoldDB" id="A0A418X6H8"/>
<protein>
    <submittedName>
        <fullName evidence="4">SDR family oxidoreductase</fullName>
    </submittedName>
</protein>
<dbReference type="PANTHER" id="PTHR43669:SF12">
    <property type="entry name" value="BLR5618 PROTEIN"/>
    <property type="match status" value="1"/>
</dbReference>
<dbReference type="PANTHER" id="PTHR43669">
    <property type="entry name" value="5-KETO-D-GLUCONATE 5-REDUCTASE"/>
    <property type="match status" value="1"/>
</dbReference>
<accession>A0A418X6H8</accession>
<dbReference type="Proteomes" id="UP000285190">
    <property type="component" value="Unassembled WGS sequence"/>
</dbReference>
<dbReference type="OrthoDB" id="9810734at2"/>
<gene>
    <name evidence="4" type="ORF">D3870_13020</name>
</gene>
<dbReference type="InterPro" id="IPR002347">
    <property type="entry name" value="SDR_fam"/>
</dbReference>
<dbReference type="CDD" id="cd05233">
    <property type="entry name" value="SDR_c"/>
    <property type="match status" value="1"/>
</dbReference>
<dbReference type="PRINTS" id="PR00080">
    <property type="entry name" value="SDRFAMILY"/>
</dbReference>
<reference evidence="4 5" key="1">
    <citation type="submission" date="2018-09" db="EMBL/GenBank/DDBJ databases">
        <authorList>
            <person name="Zhu H."/>
        </authorList>
    </citation>
    <scope>NUCLEOTIDE SEQUENCE [LARGE SCALE GENOMIC DNA]</scope>
    <source>
        <strain evidence="4 5">K2R10-39</strain>
    </source>
</reference>
<evidence type="ECO:0000256" key="3">
    <source>
        <dbReference type="RuleBase" id="RU000363"/>
    </source>
</evidence>